<dbReference type="EMBL" id="CASHSV030000024">
    <property type="protein sequence ID" value="CAJ2639713.1"/>
    <property type="molecule type" value="Genomic_DNA"/>
</dbReference>
<keyword evidence="2" id="KW-1185">Reference proteome</keyword>
<gene>
    <name evidence="1" type="ORF">MILVUS5_LOCUS9694</name>
</gene>
<proteinExistence type="predicted"/>
<reference evidence="1" key="1">
    <citation type="submission" date="2023-10" db="EMBL/GenBank/DDBJ databases">
        <authorList>
            <person name="Rodriguez Cubillos JULIANA M."/>
            <person name="De Vega J."/>
        </authorList>
    </citation>
    <scope>NUCLEOTIDE SEQUENCE</scope>
</reference>
<protein>
    <submittedName>
        <fullName evidence="1">Uncharacterized protein</fullName>
    </submittedName>
</protein>
<sequence>MLINHEDPLLFRWNKIQALKIENVKLALDLAIDDFLWRSYVRYSDKYGMFYPNDEIWIPFERDLHKHILSLVTCLRVSEFVGFDSIEQYLPHRVAMQFRMDQDDPSYVARFNETEMRSDKNLYFPPRLFEADTLPHAMKSGGSN</sequence>
<evidence type="ECO:0000313" key="1">
    <source>
        <dbReference type="EMBL" id="CAJ2639713.1"/>
    </source>
</evidence>
<comment type="caution">
    <text evidence="1">The sequence shown here is derived from an EMBL/GenBank/DDBJ whole genome shotgun (WGS) entry which is preliminary data.</text>
</comment>
<dbReference type="Proteomes" id="UP001177021">
    <property type="component" value="Unassembled WGS sequence"/>
</dbReference>
<name>A0ACB0J7P4_TRIPR</name>
<evidence type="ECO:0000313" key="2">
    <source>
        <dbReference type="Proteomes" id="UP001177021"/>
    </source>
</evidence>
<accession>A0ACB0J7P4</accession>
<organism evidence="1 2">
    <name type="scientific">Trifolium pratense</name>
    <name type="common">Red clover</name>
    <dbReference type="NCBI Taxonomy" id="57577"/>
    <lineage>
        <taxon>Eukaryota</taxon>
        <taxon>Viridiplantae</taxon>
        <taxon>Streptophyta</taxon>
        <taxon>Embryophyta</taxon>
        <taxon>Tracheophyta</taxon>
        <taxon>Spermatophyta</taxon>
        <taxon>Magnoliopsida</taxon>
        <taxon>eudicotyledons</taxon>
        <taxon>Gunneridae</taxon>
        <taxon>Pentapetalae</taxon>
        <taxon>rosids</taxon>
        <taxon>fabids</taxon>
        <taxon>Fabales</taxon>
        <taxon>Fabaceae</taxon>
        <taxon>Papilionoideae</taxon>
        <taxon>50 kb inversion clade</taxon>
        <taxon>NPAAA clade</taxon>
        <taxon>Hologalegina</taxon>
        <taxon>IRL clade</taxon>
        <taxon>Trifolieae</taxon>
        <taxon>Trifolium</taxon>
    </lineage>
</organism>